<dbReference type="Pfam" id="PF00644">
    <property type="entry name" value="PARP"/>
    <property type="match status" value="2"/>
</dbReference>
<dbReference type="SUPFAM" id="SSF56399">
    <property type="entry name" value="ADP-ribosylation"/>
    <property type="match status" value="2"/>
</dbReference>
<keyword evidence="6" id="KW-0677">Repeat</keyword>
<keyword evidence="10 15" id="KW-0520">NAD</keyword>
<keyword evidence="12" id="KW-0539">Nucleus</keyword>
<dbReference type="PANTHER" id="PTHR10459">
    <property type="entry name" value="DNA LIGASE"/>
    <property type="match status" value="1"/>
</dbReference>
<dbReference type="PROSITE" id="PS51060">
    <property type="entry name" value="PARP_ALPHA_HD"/>
    <property type="match status" value="1"/>
</dbReference>
<dbReference type="Pfam" id="PF05406">
    <property type="entry name" value="WGR"/>
    <property type="match status" value="1"/>
</dbReference>
<keyword evidence="9" id="KW-0862">Zinc</keyword>
<dbReference type="GO" id="GO:0070212">
    <property type="term" value="P:protein poly-ADP-ribosylation"/>
    <property type="evidence" value="ECO:0007669"/>
    <property type="project" value="TreeGrafter"/>
</dbReference>
<dbReference type="GO" id="GO:1990404">
    <property type="term" value="F:NAD+-protein mono-ADP-ribosyltransferase activity"/>
    <property type="evidence" value="ECO:0007669"/>
    <property type="project" value="TreeGrafter"/>
</dbReference>
<dbReference type="SMART" id="SM00773">
    <property type="entry name" value="WGR"/>
    <property type="match status" value="1"/>
</dbReference>
<name>A0A9Q5HV35_SANBA</name>
<feature type="compositionally biased region" description="Low complexity" evidence="16">
    <location>
        <begin position="29"/>
        <end position="45"/>
    </location>
</feature>
<comment type="subcellular location">
    <subcellularLocation>
        <location evidence="1">Nucleus</location>
    </subcellularLocation>
</comment>
<dbReference type="SUPFAM" id="SSF142921">
    <property type="entry name" value="WGR domain-like"/>
    <property type="match status" value="1"/>
</dbReference>
<dbReference type="InterPro" id="IPR004102">
    <property type="entry name" value="Poly(ADP-ribose)pol_reg_dom"/>
</dbReference>
<dbReference type="AlphaFoldDB" id="A0A9Q5HV35"/>
<keyword evidence="3 15" id="KW-0808">Transferase</keyword>
<dbReference type="InterPro" id="IPR012317">
    <property type="entry name" value="Poly(ADP-ribose)pol_cat_dom"/>
</dbReference>
<proteinExistence type="inferred from homology"/>
<dbReference type="EMBL" id="LNZH02000202">
    <property type="protein sequence ID" value="OCB86435.1"/>
    <property type="molecule type" value="Genomic_DNA"/>
</dbReference>
<keyword evidence="4" id="KW-0548">Nucleotidyltransferase</keyword>
<feature type="compositionally biased region" description="Polar residues" evidence="16">
    <location>
        <begin position="9"/>
        <end position="22"/>
    </location>
</feature>
<evidence type="ECO:0000259" key="19">
    <source>
        <dbReference type="PROSITE" id="PS51977"/>
    </source>
</evidence>
<evidence type="ECO:0000256" key="3">
    <source>
        <dbReference type="ARBA" id="ARBA00022679"/>
    </source>
</evidence>
<dbReference type="Gene3D" id="2.20.140.10">
    <property type="entry name" value="WGR domain"/>
    <property type="match status" value="1"/>
</dbReference>
<dbReference type="OrthoDB" id="2017365at2759"/>
<evidence type="ECO:0000256" key="5">
    <source>
        <dbReference type="ARBA" id="ARBA00022723"/>
    </source>
</evidence>
<dbReference type="PROSITE" id="PS51977">
    <property type="entry name" value="WGR"/>
    <property type="match status" value="1"/>
</dbReference>
<evidence type="ECO:0000313" key="20">
    <source>
        <dbReference type="EMBL" id="OCB86435.1"/>
    </source>
</evidence>
<evidence type="ECO:0000256" key="13">
    <source>
        <dbReference type="ARBA" id="ARBA00024347"/>
    </source>
</evidence>
<evidence type="ECO:0000259" key="18">
    <source>
        <dbReference type="PROSITE" id="PS51060"/>
    </source>
</evidence>
<evidence type="ECO:0000256" key="9">
    <source>
        <dbReference type="ARBA" id="ARBA00022833"/>
    </source>
</evidence>
<dbReference type="GO" id="GO:0008270">
    <property type="term" value="F:zinc ion binding"/>
    <property type="evidence" value="ECO:0007669"/>
    <property type="project" value="UniProtKB-KW"/>
</dbReference>
<evidence type="ECO:0000256" key="16">
    <source>
        <dbReference type="SAM" id="MobiDB-lite"/>
    </source>
</evidence>
<evidence type="ECO:0000256" key="4">
    <source>
        <dbReference type="ARBA" id="ARBA00022695"/>
    </source>
</evidence>
<evidence type="ECO:0000256" key="15">
    <source>
        <dbReference type="RuleBase" id="RU362114"/>
    </source>
</evidence>
<evidence type="ECO:0000256" key="1">
    <source>
        <dbReference type="ARBA" id="ARBA00004123"/>
    </source>
</evidence>
<comment type="catalytic activity">
    <reaction evidence="14">
        <text>NAD(+) + (ADP-D-ribosyl)n-acceptor = nicotinamide + (ADP-D-ribosyl)n+1-acceptor + H(+).</text>
        <dbReference type="EC" id="2.4.2.30"/>
    </reaction>
</comment>
<dbReference type="GO" id="GO:0005730">
    <property type="term" value="C:nucleolus"/>
    <property type="evidence" value="ECO:0007669"/>
    <property type="project" value="TreeGrafter"/>
</dbReference>
<dbReference type="FunFam" id="1.20.142.10:FF:000002">
    <property type="entry name" value="Poly [ADP-ribose] polymerase"/>
    <property type="match status" value="1"/>
</dbReference>
<dbReference type="GO" id="GO:0016779">
    <property type="term" value="F:nucleotidyltransferase activity"/>
    <property type="evidence" value="ECO:0007669"/>
    <property type="project" value="UniProtKB-KW"/>
</dbReference>
<accession>A0A9Q5HV35</accession>
<feature type="domain" description="PARP alpha-helical" evidence="18">
    <location>
        <begin position="274"/>
        <end position="402"/>
    </location>
</feature>
<evidence type="ECO:0000256" key="2">
    <source>
        <dbReference type="ARBA" id="ARBA00022676"/>
    </source>
</evidence>
<dbReference type="Pfam" id="PF02877">
    <property type="entry name" value="PARP_reg"/>
    <property type="match status" value="1"/>
</dbReference>
<protein>
    <recommendedName>
        <fullName evidence="15">Poly [ADP-ribose] polymerase</fullName>
        <shortName evidence="15">PARP</shortName>
        <ecNumber evidence="15">2.4.2.-</ecNumber>
    </recommendedName>
</protein>
<dbReference type="EC" id="2.4.2.-" evidence="15"/>
<reference evidence="20" key="1">
    <citation type="submission" date="2016-06" db="EMBL/GenBank/DDBJ databases">
        <title>Draft Genome sequence of the fungus Inonotus baumii.</title>
        <authorList>
            <person name="Zhu H."/>
            <person name="Lin W."/>
        </authorList>
    </citation>
    <scope>NUCLEOTIDE SEQUENCE</scope>
    <source>
        <strain evidence="20">821</strain>
    </source>
</reference>
<dbReference type="Gene3D" id="1.20.142.10">
    <property type="entry name" value="Poly(ADP-ribose) polymerase, regulatory domain"/>
    <property type="match status" value="1"/>
</dbReference>
<dbReference type="InterPro" id="IPR036930">
    <property type="entry name" value="WGR_dom_sf"/>
</dbReference>
<dbReference type="GO" id="GO:0006302">
    <property type="term" value="P:double-strand break repair"/>
    <property type="evidence" value="ECO:0007669"/>
    <property type="project" value="TreeGrafter"/>
</dbReference>
<evidence type="ECO:0000256" key="7">
    <source>
        <dbReference type="ARBA" id="ARBA00022765"/>
    </source>
</evidence>
<evidence type="ECO:0000256" key="11">
    <source>
        <dbReference type="ARBA" id="ARBA00023125"/>
    </source>
</evidence>
<sequence length="687" mass="75558">MPPRRSTRKATTIATTDSTPVNPSDAHDASAVVDDAVDQATTATRKSTRARKKTTVAAPTQDSQDVSVADVKETSAKTGRKRARSEDEDEKPSKPASKKAKKASKAADDEDDAQPKDTSKMVTVLKRGAVPVDPASSFVNTHQVYVSPDGEIWDAMLNQTNIGKNANKFYVIQLLHPLGNASQCTLFVRWGRTGETGASQTKGPWAPTTAISEFKKQFRSKTSTAWEQRKGMVAKPGKYTWLERDYNDADEEEKEVVSSKNKGAEKPVSVKVPESTLHDEIQSLCRLIFNVGYINAALSAMNYDANKLPLGKLSKATILRGFAALKALADVIENTGSTNNTAAQYGGFDPACAELSNQYYSIIPHVFGRRKPIVINTMPQLKKELELVDALGDMEVAQKLINEKSSANWDGEPINPIDARFRSLDLESMQPVASNSREFAAIATYALNTHGATHSYYKVAVQNVFRIRRKYEDENWAKAGFNGLGEDQRLLLWHGSRSTNFAGNQGLRIAPPEAPVNGYMFGKGVYFADMMSKSYNYCYPDTSGNIGILLLCDVAAKPCHEMLDACYNADEECKKIGKLTSGNIGILLLCDVAAKPCHEMLNACYNADEECKKVGKLSTRGIGRTQPVDWQDAGEALDNDELKGCLMPKGPAKDLNPPGAYLQYNEYIVYNTAQIRVKYLLMVRMQH</sequence>
<evidence type="ECO:0000313" key="21">
    <source>
        <dbReference type="Proteomes" id="UP000757232"/>
    </source>
</evidence>
<comment type="caution">
    <text evidence="20">The sequence shown here is derived from an EMBL/GenBank/DDBJ whole genome shotgun (WGS) entry which is preliminary data.</text>
</comment>
<dbReference type="Proteomes" id="UP000757232">
    <property type="component" value="Unassembled WGS sequence"/>
</dbReference>
<feature type="domain" description="PARP catalytic" evidence="17">
    <location>
        <begin position="415"/>
        <end position="687"/>
    </location>
</feature>
<dbReference type="SUPFAM" id="SSF47587">
    <property type="entry name" value="Domain of poly(ADP-ribose) polymerase"/>
    <property type="match status" value="1"/>
</dbReference>
<dbReference type="GO" id="GO:0003677">
    <property type="term" value="F:DNA binding"/>
    <property type="evidence" value="ECO:0007669"/>
    <property type="project" value="UniProtKB-KW"/>
</dbReference>
<keyword evidence="21" id="KW-1185">Reference proteome</keyword>
<dbReference type="CDD" id="cd01437">
    <property type="entry name" value="parp_like"/>
    <property type="match status" value="1"/>
</dbReference>
<evidence type="ECO:0000256" key="8">
    <source>
        <dbReference type="ARBA" id="ARBA00022771"/>
    </source>
</evidence>
<keyword evidence="7" id="KW-0013">ADP-ribosylation</keyword>
<dbReference type="PROSITE" id="PS51059">
    <property type="entry name" value="PARP_CATALYTIC"/>
    <property type="match status" value="1"/>
</dbReference>
<feature type="domain" description="WGR" evidence="19">
    <location>
        <begin position="141"/>
        <end position="239"/>
    </location>
</feature>
<keyword evidence="5" id="KW-0479">Metal-binding</keyword>
<evidence type="ECO:0000259" key="17">
    <source>
        <dbReference type="PROSITE" id="PS51059"/>
    </source>
</evidence>
<evidence type="ECO:0000256" key="10">
    <source>
        <dbReference type="ARBA" id="ARBA00023027"/>
    </source>
</evidence>
<keyword evidence="2 15" id="KW-0328">Glycosyltransferase</keyword>
<feature type="region of interest" description="Disordered" evidence="16">
    <location>
        <begin position="1"/>
        <end position="120"/>
    </location>
</feature>
<comment type="similarity">
    <text evidence="13">Belongs to the ARTD/PARP family.</text>
</comment>
<gene>
    <name evidence="20" type="ORF">A7U60_g6556</name>
</gene>
<keyword evidence="8" id="KW-0863">Zinc-finger</keyword>
<evidence type="ECO:0000256" key="12">
    <source>
        <dbReference type="ARBA" id="ARBA00023242"/>
    </source>
</evidence>
<dbReference type="CDD" id="cd07997">
    <property type="entry name" value="WGR_PARP"/>
    <property type="match status" value="1"/>
</dbReference>
<dbReference type="InterPro" id="IPR008893">
    <property type="entry name" value="WGR_domain"/>
</dbReference>
<evidence type="ECO:0000256" key="14">
    <source>
        <dbReference type="ARBA" id="ARBA00033987"/>
    </source>
</evidence>
<dbReference type="GO" id="GO:0003950">
    <property type="term" value="F:NAD+ poly-ADP-ribosyltransferase activity"/>
    <property type="evidence" value="ECO:0007669"/>
    <property type="project" value="UniProtKB-UniRule"/>
</dbReference>
<dbReference type="InterPro" id="IPR036616">
    <property type="entry name" value="Poly(ADP-ribose)pol_reg_dom_sf"/>
</dbReference>
<organism evidence="20 21">
    <name type="scientific">Sanghuangporus baumii</name>
    <name type="common">Phellinus baumii</name>
    <dbReference type="NCBI Taxonomy" id="108892"/>
    <lineage>
        <taxon>Eukaryota</taxon>
        <taxon>Fungi</taxon>
        <taxon>Dikarya</taxon>
        <taxon>Basidiomycota</taxon>
        <taxon>Agaricomycotina</taxon>
        <taxon>Agaricomycetes</taxon>
        <taxon>Hymenochaetales</taxon>
        <taxon>Hymenochaetaceae</taxon>
        <taxon>Sanghuangporus</taxon>
    </lineage>
</organism>
<dbReference type="InterPro" id="IPR050800">
    <property type="entry name" value="ARTD/PARP"/>
</dbReference>
<dbReference type="Gene3D" id="3.90.228.10">
    <property type="match status" value="2"/>
</dbReference>
<evidence type="ECO:0000256" key="6">
    <source>
        <dbReference type="ARBA" id="ARBA00022737"/>
    </source>
</evidence>
<keyword evidence="11" id="KW-0238">DNA-binding</keyword>
<dbReference type="PANTHER" id="PTHR10459:SF60">
    <property type="entry name" value="POLY [ADP-RIBOSE] POLYMERASE 2"/>
    <property type="match status" value="1"/>
</dbReference>